<protein>
    <submittedName>
        <fullName evidence="5">ATP-binding cassette domain-containing protein</fullName>
    </submittedName>
</protein>
<sequence length="396" mass="42312">MTPELVSRDLPATAIVARLRAALADAVSERSPTVERLAHARTSVAFRVAGAPDAVTLDLGRDPVLVEDGDHAEIVLDLRPQDALAFTDGALALAGSIITGDVGHRGPVREYMEVDPILRELLRRGSGHEGEDARRSSCPARIAPELLAIESRGLQKSFGRNRVLAGLDVQIPEGMISVVLGPSGTGKSVLLQHVLGLLRPDAGEVLIRGRALSGMSRSEIMALRREIGVMFQDGALFSAMNIYDNAAFPLRQHTDLTEPEIEEIVMHHLTSVGLGGAIDRMPNELSGGMRKRAGLARALVLNAGIVLCDEPDSGLDPVRTALLGELLVEQHAEHGGTMVVVTHNIMLARLLADHMTIVWRGRVLESGLAQDVLESDTPFVQQFLAGASEGPLGMDA</sequence>
<accession>A0ABU4VPD7</accession>
<keyword evidence="3 5" id="KW-0067">ATP-binding</keyword>
<name>A0ABU4VPD7_9ACTN</name>
<dbReference type="InterPro" id="IPR003439">
    <property type="entry name" value="ABC_transporter-like_ATP-bd"/>
</dbReference>
<evidence type="ECO:0000256" key="2">
    <source>
        <dbReference type="ARBA" id="ARBA00022741"/>
    </source>
</evidence>
<dbReference type="EMBL" id="JAXAVX010000019">
    <property type="protein sequence ID" value="MDX8153726.1"/>
    <property type="molecule type" value="Genomic_DNA"/>
</dbReference>
<keyword evidence="6" id="KW-1185">Reference proteome</keyword>
<feature type="domain" description="ABC transporter" evidence="4">
    <location>
        <begin position="149"/>
        <end position="385"/>
    </location>
</feature>
<dbReference type="SUPFAM" id="SSF52540">
    <property type="entry name" value="P-loop containing nucleoside triphosphate hydrolases"/>
    <property type="match status" value="1"/>
</dbReference>
<dbReference type="GO" id="GO:0005524">
    <property type="term" value="F:ATP binding"/>
    <property type="evidence" value="ECO:0007669"/>
    <property type="project" value="UniProtKB-KW"/>
</dbReference>
<dbReference type="PROSITE" id="PS50893">
    <property type="entry name" value="ABC_TRANSPORTER_2"/>
    <property type="match status" value="1"/>
</dbReference>
<dbReference type="Pfam" id="PF00005">
    <property type="entry name" value="ABC_tran"/>
    <property type="match status" value="1"/>
</dbReference>
<dbReference type="SMART" id="SM00382">
    <property type="entry name" value="AAA"/>
    <property type="match status" value="1"/>
</dbReference>
<dbReference type="PROSITE" id="PS00211">
    <property type="entry name" value="ABC_TRANSPORTER_1"/>
    <property type="match status" value="1"/>
</dbReference>
<comment type="caution">
    <text evidence="5">The sequence shown here is derived from an EMBL/GenBank/DDBJ whole genome shotgun (WGS) entry which is preliminary data.</text>
</comment>
<evidence type="ECO:0000313" key="5">
    <source>
        <dbReference type="EMBL" id="MDX8153726.1"/>
    </source>
</evidence>
<proteinExistence type="predicted"/>
<evidence type="ECO:0000256" key="3">
    <source>
        <dbReference type="ARBA" id="ARBA00022840"/>
    </source>
</evidence>
<dbReference type="PANTHER" id="PTHR43023:SF6">
    <property type="entry name" value="INTERMEMBRANE PHOSPHOLIPID TRANSPORT SYSTEM ATP-BINDING PROTEIN MLAF"/>
    <property type="match status" value="1"/>
</dbReference>
<organism evidence="5 6">
    <name type="scientific">Patulibacter brassicae</name>
    <dbReference type="NCBI Taxonomy" id="1705717"/>
    <lineage>
        <taxon>Bacteria</taxon>
        <taxon>Bacillati</taxon>
        <taxon>Actinomycetota</taxon>
        <taxon>Thermoleophilia</taxon>
        <taxon>Solirubrobacterales</taxon>
        <taxon>Patulibacteraceae</taxon>
        <taxon>Patulibacter</taxon>
    </lineage>
</organism>
<gene>
    <name evidence="5" type="ORF">SK069_19170</name>
</gene>
<dbReference type="Gene3D" id="3.40.50.300">
    <property type="entry name" value="P-loop containing nucleotide triphosphate hydrolases"/>
    <property type="match status" value="1"/>
</dbReference>
<evidence type="ECO:0000313" key="6">
    <source>
        <dbReference type="Proteomes" id="UP001277761"/>
    </source>
</evidence>
<dbReference type="PANTHER" id="PTHR43023">
    <property type="entry name" value="PROTEIN TRIGALACTOSYLDIACYLGLYCEROL 3, CHLOROPLASTIC"/>
    <property type="match status" value="1"/>
</dbReference>
<dbReference type="InterPro" id="IPR017871">
    <property type="entry name" value="ABC_transporter-like_CS"/>
</dbReference>
<dbReference type="InterPro" id="IPR027417">
    <property type="entry name" value="P-loop_NTPase"/>
</dbReference>
<evidence type="ECO:0000256" key="1">
    <source>
        <dbReference type="ARBA" id="ARBA00022448"/>
    </source>
</evidence>
<dbReference type="RefSeq" id="WP_319955875.1">
    <property type="nucleotide sequence ID" value="NZ_JAXAVX010000019.1"/>
</dbReference>
<dbReference type="InterPro" id="IPR003593">
    <property type="entry name" value="AAA+_ATPase"/>
</dbReference>
<dbReference type="Proteomes" id="UP001277761">
    <property type="component" value="Unassembled WGS sequence"/>
</dbReference>
<keyword evidence="2" id="KW-0547">Nucleotide-binding</keyword>
<reference evidence="5 6" key="1">
    <citation type="submission" date="2023-11" db="EMBL/GenBank/DDBJ databases">
        <authorList>
            <person name="Xu M."/>
            <person name="Jiang T."/>
        </authorList>
    </citation>
    <scope>NUCLEOTIDE SEQUENCE [LARGE SCALE GENOMIC DNA]</scope>
    <source>
        <strain evidence="5 6">SD</strain>
    </source>
</reference>
<keyword evidence="1" id="KW-0813">Transport</keyword>
<evidence type="ECO:0000259" key="4">
    <source>
        <dbReference type="PROSITE" id="PS50893"/>
    </source>
</evidence>